<comment type="caution">
    <text evidence="1">The sequence shown here is derived from an EMBL/GenBank/DDBJ whole genome shotgun (WGS) entry which is preliminary data.</text>
</comment>
<evidence type="ECO:0000313" key="2">
    <source>
        <dbReference type="Proteomes" id="UP000828941"/>
    </source>
</evidence>
<keyword evidence="2" id="KW-1185">Reference proteome</keyword>
<dbReference type="Proteomes" id="UP000828941">
    <property type="component" value="Chromosome 11"/>
</dbReference>
<reference evidence="1 2" key="1">
    <citation type="journal article" date="2022" name="DNA Res.">
        <title>Chromosomal-level genome assembly of the orchid tree Bauhinia variegata (Leguminosae; Cercidoideae) supports the allotetraploid origin hypothesis of Bauhinia.</title>
        <authorList>
            <person name="Zhong Y."/>
            <person name="Chen Y."/>
            <person name="Zheng D."/>
            <person name="Pang J."/>
            <person name="Liu Y."/>
            <person name="Luo S."/>
            <person name="Meng S."/>
            <person name="Qian L."/>
            <person name="Wei D."/>
            <person name="Dai S."/>
            <person name="Zhou R."/>
        </authorList>
    </citation>
    <scope>NUCLEOTIDE SEQUENCE [LARGE SCALE GENOMIC DNA]</scope>
    <source>
        <strain evidence="1">BV-YZ2020</strain>
    </source>
</reference>
<accession>A0ACB9LR68</accession>
<gene>
    <name evidence="1" type="ORF">L6164_026780</name>
</gene>
<protein>
    <submittedName>
        <fullName evidence="1">Uncharacterized protein</fullName>
    </submittedName>
</protein>
<name>A0ACB9LR68_BAUVA</name>
<proteinExistence type="predicted"/>
<organism evidence="1 2">
    <name type="scientific">Bauhinia variegata</name>
    <name type="common">Purple orchid tree</name>
    <name type="synonym">Phanera variegata</name>
    <dbReference type="NCBI Taxonomy" id="167791"/>
    <lineage>
        <taxon>Eukaryota</taxon>
        <taxon>Viridiplantae</taxon>
        <taxon>Streptophyta</taxon>
        <taxon>Embryophyta</taxon>
        <taxon>Tracheophyta</taxon>
        <taxon>Spermatophyta</taxon>
        <taxon>Magnoliopsida</taxon>
        <taxon>eudicotyledons</taxon>
        <taxon>Gunneridae</taxon>
        <taxon>Pentapetalae</taxon>
        <taxon>rosids</taxon>
        <taxon>fabids</taxon>
        <taxon>Fabales</taxon>
        <taxon>Fabaceae</taxon>
        <taxon>Cercidoideae</taxon>
        <taxon>Cercideae</taxon>
        <taxon>Bauhiniinae</taxon>
        <taxon>Bauhinia</taxon>
    </lineage>
</organism>
<evidence type="ECO:0000313" key="1">
    <source>
        <dbReference type="EMBL" id="KAI4313831.1"/>
    </source>
</evidence>
<dbReference type="EMBL" id="CM039436">
    <property type="protein sequence ID" value="KAI4313831.1"/>
    <property type="molecule type" value="Genomic_DNA"/>
</dbReference>
<sequence length="370" mass="41500">MGKESKRASILFLSIFLFLHLSPLQHCTLVYNITPSQPLSPSQFLTSSPGEVFELGFFSPTNSKHRYVGIWYKKIFPTRIVWVANRENPLEATDSLANLRISLNGNLELQNGEQKIVWSSNISVMSNSTKIASLSDTGNLILRDGFQGETLWQSFDHLGDTFVPSTVVGFNVETGEKFKLVSWKNENDPSPGDFFVEIAPQRPPQAFIRSSNGLKPPHWRSGPWDKTKFSGIPEMDASYLNAFDLKEDVNQGTASLAYNTYSSSTVSNMIILPEGVLKIMRWNPNKSIDWCADWEAPKRACDIYGTCGAFGVCRNNRTPICTCLKGFVPKSTEEWSKENWTSGCVRRSELFCEQITSGLASEKGNMDGFW</sequence>